<gene>
    <name evidence="1" type="ORF">CE11_00999</name>
</gene>
<sequence length="232" mass="26975">MNKGKEKLTDAELEAEYEMKMRIERQKQMHKQMKKKMRENLFNAINNDTHYKLGSSSSSSSSYNNHGQQFDNNIRQNLNLFSELEKELDKSRNSSKNLNPIKDINCTHMCIYSAPKKLLELRGINDTECSIGHDGTRCSKCYTLNTYGKCPYGHIKESQNTTSPNNNTNYKIYEHFNIPKNTLSTSGYTNSRTYDVCNKCGQEKYKTYRQTQMPTYLKTYEIIVCPNNCESK</sequence>
<dbReference type="EMBL" id="JX975216">
    <property type="protein sequence ID" value="AFX93025.1"/>
    <property type="molecule type" value="Genomic_DNA"/>
</dbReference>
<reference evidence="1 2" key="1">
    <citation type="journal article" date="2014" name="Virus Genes">
        <title>Complete genome sequence of Courdo11 virus, a member of the family Mimiviridae.</title>
        <authorList>
            <person name="Yoosuf N."/>
            <person name="Pagnier I."/>
            <person name="Fournous G."/>
            <person name="Robert C."/>
            <person name="La Scola B."/>
            <person name="Raoult D."/>
            <person name="Colson P."/>
        </authorList>
    </citation>
    <scope>NUCLEOTIDE SEQUENCE [LARGE SCALE GENOMIC DNA]</scope>
</reference>
<accession>K7YAB4</accession>
<dbReference type="Proteomes" id="UP000241137">
    <property type="component" value="Segment"/>
</dbReference>
<name>K7YAB4_9VIRU</name>
<proteinExistence type="predicted"/>
<protein>
    <submittedName>
        <fullName evidence="1">Uncharacterized protein</fullName>
    </submittedName>
</protein>
<evidence type="ECO:0000313" key="1">
    <source>
        <dbReference type="EMBL" id="AFX93025.1"/>
    </source>
</evidence>
<evidence type="ECO:0000313" key="2">
    <source>
        <dbReference type="Proteomes" id="UP000241137"/>
    </source>
</evidence>
<organism evidence="1 2">
    <name type="scientific">Megavirus courdo11</name>
    <dbReference type="NCBI Taxonomy" id="1128140"/>
    <lineage>
        <taxon>Viruses</taxon>
        <taxon>Varidnaviria</taxon>
        <taxon>Bamfordvirae</taxon>
        <taxon>Nucleocytoviricota</taxon>
        <taxon>Megaviricetes</taxon>
        <taxon>Imitervirales</taxon>
        <taxon>Mimiviridae</taxon>
        <taxon>Megamimivirinae</taxon>
        <taxon>Megavirus</taxon>
        <taxon>Megavirus chilense</taxon>
    </lineage>
</organism>